<dbReference type="SMART" id="SM00855">
    <property type="entry name" value="PGAM"/>
    <property type="match status" value="1"/>
</dbReference>
<dbReference type="InterPro" id="IPR029033">
    <property type="entry name" value="His_PPase_superfam"/>
</dbReference>
<sequence>MALALIVRHGRTAANASGTLAGWTPGVALDDVGREQATRVGSRVADLPVRRIVASPLQRCQETAELVRGVRDVPIETADDLGECKYGAWTGQPLKDLAKDPLWRIVQDQPSAVTFPASADFEAESMRAMQARAVAAMRRIDLEVTQEFGDQAIWLAVSHGDVIKAILADALGTHLDQFQRITVGPASLSAVRYGPARPFVVRMNDTGGDVTDLIPKPQETPEGDAPVGGGS</sequence>
<proteinExistence type="predicted"/>
<dbReference type="PANTHER" id="PTHR48100:SF2">
    <property type="entry name" value="CONSERVED PROTEIN"/>
    <property type="match status" value="1"/>
</dbReference>
<dbReference type="Pfam" id="PF00300">
    <property type="entry name" value="His_Phos_1"/>
    <property type="match status" value="1"/>
</dbReference>
<dbReference type="GO" id="GO:0016791">
    <property type="term" value="F:phosphatase activity"/>
    <property type="evidence" value="ECO:0007669"/>
    <property type="project" value="TreeGrafter"/>
</dbReference>
<dbReference type="CDD" id="cd07067">
    <property type="entry name" value="HP_PGM_like"/>
    <property type="match status" value="1"/>
</dbReference>
<feature type="active site" description="Tele-phosphohistidine intermediate" evidence="1">
    <location>
        <position position="9"/>
    </location>
</feature>
<organism evidence="4 5">
    <name type="scientific">Branchiibius hedensis</name>
    <dbReference type="NCBI Taxonomy" id="672460"/>
    <lineage>
        <taxon>Bacteria</taxon>
        <taxon>Bacillati</taxon>
        <taxon>Actinomycetota</taxon>
        <taxon>Actinomycetes</taxon>
        <taxon>Micrococcales</taxon>
        <taxon>Dermacoccaceae</taxon>
        <taxon>Branchiibius</taxon>
    </lineage>
</organism>
<dbReference type="SUPFAM" id="SSF53254">
    <property type="entry name" value="Phosphoglycerate mutase-like"/>
    <property type="match status" value="1"/>
</dbReference>
<gene>
    <name evidence="4" type="ORF">SAMN04489750_1277</name>
</gene>
<dbReference type="AlphaFoldDB" id="A0A2Y8ZNS5"/>
<dbReference type="Proteomes" id="UP000250028">
    <property type="component" value="Unassembled WGS sequence"/>
</dbReference>
<dbReference type="NCBIfam" id="TIGR03848">
    <property type="entry name" value="MSMEG_4193"/>
    <property type="match status" value="1"/>
</dbReference>
<feature type="binding site" evidence="2">
    <location>
        <begin position="8"/>
        <end position="15"/>
    </location>
    <ligand>
        <name>substrate</name>
    </ligand>
</feature>
<dbReference type="EMBL" id="UESZ01000001">
    <property type="protein sequence ID" value="SSA33980.1"/>
    <property type="molecule type" value="Genomic_DNA"/>
</dbReference>
<feature type="region of interest" description="Disordered" evidence="3">
    <location>
        <begin position="208"/>
        <end position="231"/>
    </location>
</feature>
<dbReference type="InterPro" id="IPR050275">
    <property type="entry name" value="PGM_Phosphatase"/>
</dbReference>
<accession>A0A2Y8ZNS5</accession>
<dbReference type="InterPro" id="IPR022492">
    <property type="entry name" value="Phosphomutase_MSMEG4193_put"/>
</dbReference>
<evidence type="ECO:0000256" key="3">
    <source>
        <dbReference type="SAM" id="MobiDB-lite"/>
    </source>
</evidence>
<evidence type="ECO:0000256" key="1">
    <source>
        <dbReference type="PIRSR" id="PIRSR613078-1"/>
    </source>
</evidence>
<feature type="binding site" evidence="2">
    <location>
        <begin position="83"/>
        <end position="86"/>
    </location>
    <ligand>
        <name>substrate</name>
    </ligand>
</feature>
<feature type="binding site" evidence="2">
    <location>
        <position position="59"/>
    </location>
    <ligand>
        <name>substrate</name>
    </ligand>
</feature>
<keyword evidence="5" id="KW-1185">Reference proteome</keyword>
<evidence type="ECO:0000256" key="2">
    <source>
        <dbReference type="PIRSR" id="PIRSR613078-2"/>
    </source>
</evidence>
<dbReference type="Gene3D" id="3.40.50.1240">
    <property type="entry name" value="Phosphoglycerate mutase-like"/>
    <property type="match status" value="1"/>
</dbReference>
<dbReference type="PANTHER" id="PTHR48100">
    <property type="entry name" value="BROAD-SPECIFICITY PHOSPHATASE YOR283W-RELATED"/>
    <property type="match status" value="1"/>
</dbReference>
<dbReference type="GO" id="GO:0005737">
    <property type="term" value="C:cytoplasm"/>
    <property type="evidence" value="ECO:0007669"/>
    <property type="project" value="TreeGrafter"/>
</dbReference>
<protein>
    <submittedName>
        <fullName evidence="4">Histidine phosphatase superfamily (Branch 1)</fullName>
    </submittedName>
</protein>
<reference evidence="5" key="1">
    <citation type="submission" date="2016-10" db="EMBL/GenBank/DDBJ databases">
        <authorList>
            <person name="Varghese N."/>
            <person name="Submissions S."/>
        </authorList>
    </citation>
    <scope>NUCLEOTIDE SEQUENCE [LARGE SCALE GENOMIC DNA]</scope>
    <source>
        <strain evidence="5">DSM 22951</strain>
    </source>
</reference>
<dbReference type="InterPro" id="IPR013078">
    <property type="entry name" value="His_Pase_superF_clade-1"/>
</dbReference>
<evidence type="ECO:0000313" key="5">
    <source>
        <dbReference type="Proteomes" id="UP000250028"/>
    </source>
</evidence>
<evidence type="ECO:0000313" key="4">
    <source>
        <dbReference type="EMBL" id="SSA33980.1"/>
    </source>
</evidence>
<dbReference type="RefSeq" id="WP_109684605.1">
    <property type="nucleotide sequence ID" value="NZ_QGDN01000001.1"/>
</dbReference>
<name>A0A2Y8ZNS5_9MICO</name>
<feature type="active site" description="Proton donor/acceptor" evidence="1">
    <location>
        <position position="83"/>
    </location>
</feature>
<dbReference type="OrthoDB" id="4120859at2"/>